<proteinExistence type="predicted"/>
<comment type="caution">
    <text evidence="1">The sequence shown here is derived from an EMBL/GenBank/DDBJ whole genome shotgun (WGS) entry which is preliminary data.</text>
</comment>
<protein>
    <submittedName>
        <fullName evidence="1">Uncharacterized protein</fullName>
    </submittedName>
</protein>
<reference evidence="1" key="1">
    <citation type="submission" date="2021-02" db="EMBL/GenBank/DDBJ databases">
        <authorList>
            <person name="Nowell W R."/>
        </authorList>
    </citation>
    <scope>NUCLEOTIDE SEQUENCE</scope>
</reference>
<accession>A0A818SLJ0</accession>
<evidence type="ECO:0000313" key="1">
    <source>
        <dbReference type="EMBL" id="CAF3670874.1"/>
    </source>
</evidence>
<gene>
    <name evidence="1" type="ORF">JBS370_LOCUS7526</name>
</gene>
<dbReference type="Proteomes" id="UP000663836">
    <property type="component" value="Unassembled WGS sequence"/>
</dbReference>
<name>A0A818SLJ0_9BILA</name>
<dbReference type="AlphaFoldDB" id="A0A818SLJ0"/>
<organism evidence="1 2">
    <name type="scientific">Rotaria sordida</name>
    <dbReference type="NCBI Taxonomy" id="392033"/>
    <lineage>
        <taxon>Eukaryota</taxon>
        <taxon>Metazoa</taxon>
        <taxon>Spiralia</taxon>
        <taxon>Gnathifera</taxon>
        <taxon>Rotifera</taxon>
        <taxon>Eurotatoria</taxon>
        <taxon>Bdelloidea</taxon>
        <taxon>Philodinida</taxon>
        <taxon>Philodinidae</taxon>
        <taxon>Rotaria</taxon>
    </lineage>
</organism>
<evidence type="ECO:0000313" key="2">
    <source>
        <dbReference type="Proteomes" id="UP000663836"/>
    </source>
</evidence>
<dbReference type="EMBL" id="CAJOBD010000450">
    <property type="protein sequence ID" value="CAF3670874.1"/>
    <property type="molecule type" value="Genomic_DNA"/>
</dbReference>
<sequence length="87" mass="10175">MKSTIVNNNSNTMSTNQNSFRHITNGINRPLVDLSSFVSFDFQYEQMKYNSNESFDGFLGDIENPWNIHIGNKQFIPKRDHMMTQLQ</sequence>